<dbReference type="STRING" id="29341.RSJ17_20290"/>
<name>A0A0C1TY09_9CLOT</name>
<dbReference type="Pfam" id="PF18950">
    <property type="entry name" value="DUF5694"/>
    <property type="match status" value="1"/>
</dbReference>
<dbReference type="Proteomes" id="UP000031366">
    <property type="component" value="Unassembled WGS sequence"/>
</dbReference>
<evidence type="ECO:0000313" key="1">
    <source>
        <dbReference type="EMBL" id="KIE45589.1"/>
    </source>
</evidence>
<evidence type="ECO:0000313" key="2">
    <source>
        <dbReference type="Proteomes" id="UP000031366"/>
    </source>
</evidence>
<dbReference type="RefSeq" id="WP_039635415.1">
    <property type="nucleotide sequence ID" value="NZ_AYSO01000019.1"/>
</dbReference>
<proteinExistence type="predicted"/>
<dbReference type="OrthoDB" id="2080342at2"/>
<dbReference type="AlphaFoldDB" id="A0A0C1TY09"/>
<protein>
    <recommendedName>
        <fullName evidence="3">TraB family protein</fullName>
    </recommendedName>
</protein>
<gene>
    <name evidence="1" type="ORF">U732_2793</name>
</gene>
<dbReference type="EMBL" id="AYSO01000019">
    <property type="protein sequence ID" value="KIE45589.1"/>
    <property type="molecule type" value="Genomic_DNA"/>
</dbReference>
<dbReference type="InterPro" id="IPR043749">
    <property type="entry name" value="DUF5694"/>
</dbReference>
<reference evidence="1 2" key="1">
    <citation type="journal article" date="2015" name="Infect. Genet. Evol.">
        <title>Genomic sequences of six botulinum neurotoxin-producing strains representing three clostridial species illustrate the mobility and diversity of botulinum neurotoxin genes.</title>
        <authorList>
            <person name="Smith T.J."/>
            <person name="Hill K.K."/>
            <person name="Xie G."/>
            <person name="Foley B.T."/>
            <person name="Williamson C.H."/>
            <person name="Foster J.T."/>
            <person name="Johnson S.L."/>
            <person name="Chertkov O."/>
            <person name="Teshima H."/>
            <person name="Gibbons H.S."/>
            <person name="Johnsky L.A."/>
            <person name="Karavis M.A."/>
            <person name="Smith L.A."/>
        </authorList>
    </citation>
    <scope>NUCLEOTIDE SEQUENCE [LARGE SCALE GENOMIC DNA]</scope>
    <source>
        <strain evidence="1 2">CDC 2741</strain>
    </source>
</reference>
<evidence type="ECO:0008006" key="3">
    <source>
        <dbReference type="Google" id="ProtNLM"/>
    </source>
</evidence>
<comment type="caution">
    <text evidence="1">The sequence shown here is derived from an EMBL/GenBank/DDBJ whole genome shotgun (WGS) entry which is preliminary data.</text>
</comment>
<keyword evidence="2" id="KW-1185">Reference proteome</keyword>
<sequence>MKVENSLNKAQVMILGSYHFGNGGEHLINVEVADVMSDEKQLEIIEVIDKLSKFKPNKIAVEAKITSSKELNNTYLEYCSNNGDIKSSIIGHRNEIVQLGFRLANRLNHPEIYPIDEPAFLPFEPLDDHAKKNSPQLYEKIHQEIAKGAKQNEDLQKNNTVGEILEYLNNENRIEMEHSNLYLDLNKVAAGDKYYGANFLTAWYERNIKIFANLQAISEPGDRILVIYGAGHCKILRDFVSSYKEMELVDALKYL</sequence>
<accession>A0A0C1TY09</accession>
<organism evidence="1 2">
    <name type="scientific">Clostridium argentinense CDC 2741</name>
    <dbReference type="NCBI Taxonomy" id="1418104"/>
    <lineage>
        <taxon>Bacteria</taxon>
        <taxon>Bacillati</taxon>
        <taxon>Bacillota</taxon>
        <taxon>Clostridia</taxon>
        <taxon>Eubacteriales</taxon>
        <taxon>Clostridiaceae</taxon>
        <taxon>Clostridium</taxon>
    </lineage>
</organism>